<keyword evidence="2" id="KW-0378">Hydrolase</keyword>
<dbReference type="EC" id="3.5.1.88" evidence="2"/>
<dbReference type="Gene3D" id="3.90.45.10">
    <property type="entry name" value="Peptide deformylase"/>
    <property type="match status" value="1"/>
</dbReference>
<dbReference type="HAMAP" id="MF_00163">
    <property type="entry name" value="Pep_deformylase"/>
    <property type="match status" value="1"/>
</dbReference>
<dbReference type="GO" id="GO:0006412">
    <property type="term" value="P:translation"/>
    <property type="evidence" value="ECO:0007669"/>
    <property type="project" value="UniProtKB-UniRule"/>
</dbReference>
<dbReference type="SUPFAM" id="SSF56420">
    <property type="entry name" value="Peptide deformylase"/>
    <property type="match status" value="1"/>
</dbReference>
<dbReference type="NCBIfam" id="TIGR00079">
    <property type="entry name" value="pept_deformyl"/>
    <property type="match status" value="1"/>
</dbReference>
<dbReference type="InterPro" id="IPR023635">
    <property type="entry name" value="Peptide_deformylase"/>
</dbReference>
<feature type="active site" evidence="2">
    <location>
        <position position="135"/>
    </location>
</feature>
<dbReference type="PANTHER" id="PTHR10458:SF22">
    <property type="entry name" value="PEPTIDE DEFORMYLASE"/>
    <property type="match status" value="1"/>
</dbReference>
<organism evidence="3 4">
    <name type="scientific">Vulgatibacter incomptus</name>
    <dbReference type="NCBI Taxonomy" id="1391653"/>
    <lineage>
        <taxon>Bacteria</taxon>
        <taxon>Pseudomonadati</taxon>
        <taxon>Myxococcota</taxon>
        <taxon>Myxococcia</taxon>
        <taxon>Myxococcales</taxon>
        <taxon>Cystobacterineae</taxon>
        <taxon>Vulgatibacteraceae</taxon>
        <taxon>Vulgatibacter</taxon>
    </lineage>
</organism>
<comment type="function">
    <text evidence="2">Removes the formyl group from the N-terminal Met of newly synthesized proteins. Requires at least a dipeptide for an efficient rate of reaction. N-terminal L-methionine is a prerequisite for activity but the enzyme has broad specificity at other positions.</text>
</comment>
<dbReference type="Pfam" id="PF01327">
    <property type="entry name" value="Pep_deformylase"/>
    <property type="match status" value="1"/>
</dbReference>
<dbReference type="EMBL" id="CP012332">
    <property type="protein sequence ID" value="AKU91791.1"/>
    <property type="molecule type" value="Genomic_DNA"/>
</dbReference>
<dbReference type="KEGG" id="vin:AKJ08_2178"/>
<dbReference type="STRING" id="1391653.AKJ08_2178"/>
<name>A0A0K1PEF1_9BACT</name>
<comment type="cofactor">
    <cofactor evidence="2">
        <name>Fe(2+)</name>
        <dbReference type="ChEBI" id="CHEBI:29033"/>
    </cofactor>
    <text evidence="2">Binds 1 Fe(2+) ion.</text>
</comment>
<dbReference type="NCBIfam" id="NF001159">
    <property type="entry name" value="PRK00150.1-3"/>
    <property type="match status" value="1"/>
</dbReference>
<sequence>MVREILIWPDPRLKEKALPVSTVDDSIRALIDDMFETMYAADGVGLAAPQIGVLQRVIVTDTSPGHEGAKPLALINPEILSRDGTLKWREGCLSVPDESEDVIRAAHVRVRFLDRDGVEQEIEATGMTAVCLQHECDHLDGVVFVDHLSTLKRELIRKRMKRLKRDRTADDVADVRA</sequence>
<protein>
    <recommendedName>
        <fullName evidence="2">Peptide deformylase</fullName>
        <shortName evidence="2">PDF</shortName>
        <ecNumber evidence="2">3.5.1.88</ecNumber>
    </recommendedName>
    <alternativeName>
        <fullName evidence="2">Polypeptide deformylase</fullName>
    </alternativeName>
</protein>
<keyword evidence="4" id="KW-1185">Reference proteome</keyword>
<evidence type="ECO:0000256" key="1">
    <source>
        <dbReference type="ARBA" id="ARBA00010759"/>
    </source>
</evidence>
<dbReference type="RefSeq" id="WP_050726056.1">
    <property type="nucleotide sequence ID" value="NZ_CP012332.1"/>
</dbReference>
<dbReference type="AlphaFoldDB" id="A0A0K1PEF1"/>
<reference evidence="3 4" key="1">
    <citation type="submission" date="2015-08" db="EMBL/GenBank/DDBJ databases">
        <authorList>
            <person name="Babu N.S."/>
            <person name="Beckwith C.J."/>
            <person name="Beseler K.G."/>
            <person name="Brison A."/>
            <person name="Carone J.V."/>
            <person name="Caskin T.P."/>
            <person name="Diamond M."/>
            <person name="Durham M.E."/>
            <person name="Foxe J.M."/>
            <person name="Go M."/>
            <person name="Henderson B.A."/>
            <person name="Jones I.B."/>
            <person name="McGettigan J.A."/>
            <person name="Micheletti S.J."/>
            <person name="Nasrallah M.E."/>
            <person name="Ortiz D."/>
            <person name="Piller C.R."/>
            <person name="Privatt S.R."/>
            <person name="Schneider S.L."/>
            <person name="Sharp S."/>
            <person name="Smith T.C."/>
            <person name="Stanton J.D."/>
            <person name="Ullery H.E."/>
            <person name="Wilson R.J."/>
            <person name="Serrano M.G."/>
            <person name="Buck G."/>
            <person name="Lee V."/>
            <person name="Wang Y."/>
            <person name="Carvalho R."/>
            <person name="Voegtly L."/>
            <person name="Shi R."/>
            <person name="Duckworth R."/>
            <person name="Johnson A."/>
            <person name="Loviza R."/>
            <person name="Walstead R."/>
            <person name="Shah Z."/>
            <person name="Kiflezghi M."/>
            <person name="Wade K."/>
            <person name="Ball S.L."/>
            <person name="Bradley K.W."/>
            <person name="Asai D.J."/>
            <person name="Bowman C.A."/>
            <person name="Russell D.A."/>
            <person name="Pope W.H."/>
            <person name="Jacobs-Sera D."/>
            <person name="Hendrix R.W."/>
            <person name="Hatfull G.F."/>
        </authorList>
    </citation>
    <scope>NUCLEOTIDE SEQUENCE [LARGE SCALE GENOMIC DNA]</scope>
    <source>
        <strain evidence="3 4">DSM 27710</strain>
    </source>
</reference>
<feature type="binding site" evidence="2">
    <location>
        <position position="138"/>
    </location>
    <ligand>
        <name>Fe cation</name>
        <dbReference type="ChEBI" id="CHEBI:24875"/>
    </ligand>
</feature>
<keyword evidence="2" id="KW-0479">Metal-binding</keyword>
<evidence type="ECO:0000256" key="2">
    <source>
        <dbReference type="HAMAP-Rule" id="MF_00163"/>
    </source>
</evidence>
<feature type="binding site" evidence="2">
    <location>
        <position position="134"/>
    </location>
    <ligand>
        <name>Fe cation</name>
        <dbReference type="ChEBI" id="CHEBI:24875"/>
    </ligand>
</feature>
<feature type="binding site" evidence="2">
    <location>
        <position position="92"/>
    </location>
    <ligand>
        <name>Fe cation</name>
        <dbReference type="ChEBI" id="CHEBI:24875"/>
    </ligand>
</feature>
<gene>
    <name evidence="2" type="primary">def</name>
    <name evidence="3" type="ORF">AKJ08_2178</name>
</gene>
<comment type="similarity">
    <text evidence="1 2">Belongs to the polypeptide deformylase family.</text>
</comment>
<dbReference type="InterPro" id="IPR036821">
    <property type="entry name" value="Peptide_deformylase_sf"/>
</dbReference>
<dbReference type="PANTHER" id="PTHR10458">
    <property type="entry name" value="PEPTIDE DEFORMYLASE"/>
    <property type="match status" value="1"/>
</dbReference>
<accession>A0A0K1PEF1</accession>
<dbReference type="PIRSF" id="PIRSF004749">
    <property type="entry name" value="Pep_def"/>
    <property type="match status" value="1"/>
</dbReference>
<evidence type="ECO:0000313" key="3">
    <source>
        <dbReference type="EMBL" id="AKU91791.1"/>
    </source>
</evidence>
<dbReference type="GO" id="GO:0042586">
    <property type="term" value="F:peptide deformylase activity"/>
    <property type="evidence" value="ECO:0007669"/>
    <property type="project" value="UniProtKB-UniRule"/>
</dbReference>
<keyword evidence="2" id="KW-0648">Protein biosynthesis</keyword>
<proteinExistence type="inferred from homology"/>
<dbReference type="Proteomes" id="UP000055590">
    <property type="component" value="Chromosome"/>
</dbReference>
<dbReference type="PRINTS" id="PR01576">
    <property type="entry name" value="PDEFORMYLASE"/>
</dbReference>
<dbReference type="PATRIC" id="fig|1391653.3.peg.2276"/>
<keyword evidence="2" id="KW-0408">Iron</keyword>
<dbReference type="CDD" id="cd00487">
    <property type="entry name" value="Pep_deformylase"/>
    <property type="match status" value="1"/>
</dbReference>
<evidence type="ECO:0000313" key="4">
    <source>
        <dbReference type="Proteomes" id="UP000055590"/>
    </source>
</evidence>
<dbReference type="GO" id="GO:0046872">
    <property type="term" value="F:metal ion binding"/>
    <property type="evidence" value="ECO:0007669"/>
    <property type="project" value="UniProtKB-KW"/>
</dbReference>
<dbReference type="OrthoDB" id="9804313at2"/>
<comment type="catalytic activity">
    <reaction evidence="2">
        <text>N-terminal N-formyl-L-methionyl-[peptide] + H2O = N-terminal L-methionyl-[peptide] + formate</text>
        <dbReference type="Rhea" id="RHEA:24420"/>
        <dbReference type="Rhea" id="RHEA-COMP:10639"/>
        <dbReference type="Rhea" id="RHEA-COMP:10640"/>
        <dbReference type="ChEBI" id="CHEBI:15377"/>
        <dbReference type="ChEBI" id="CHEBI:15740"/>
        <dbReference type="ChEBI" id="CHEBI:49298"/>
        <dbReference type="ChEBI" id="CHEBI:64731"/>
        <dbReference type="EC" id="3.5.1.88"/>
    </reaction>
</comment>